<dbReference type="InterPro" id="IPR021919">
    <property type="entry name" value="CCB1"/>
</dbReference>
<evidence type="ECO:0000313" key="2">
    <source>
        <dbReference type="EMBL" id="KAA8497528.1"/>
    </source>
</evidence>
<dbReference type="PANTHER" id="PTHR35302:SF1">
    <property type="entry name" value="PROTEIN COFACTOR ASSEMBLY OF COMPLEX C SUBUNIT B CCB1, CHLOROPLASTIC"/>
    <property type="match status" value="1"/>
</dbReference>
<dbReference type="Proteomes" id="UP000324585">
    <property type="component" value="Unassembled WGS sequence"/>
</dbReference>
<sequence>MEIQTPRCERPVHAAAAAAAAFVPATAPHVARRAGALCPASCLQQHVAFTRTVNASSRVHGGAAVSGRSRSVKATSRAVTMGLSVESASDLSVIAPAIPDVSATARHLQMLGAVDDDNLRSLGITALVWFLTFWGLISFVKGSTKPRIEQHNYSVEGEPGAMARACAQHFASRAYKINAQADTRPGVVTFEGLVSPSYFIAGLLFSCLALGLGSLVVLLNTFLPDEYRSVYWWGITPVSALVVPWYWRGAERIEQVKLLIEEAETPGEPNTVYIKGHRDEIMEFERTLGYVRNEVPEQ</sequence>
<comment type="caution">
    <text evidence="2">The sequence shown here is derived from an EMBL/GenBank/DDBJ whole genome shotgun (WGS) entry which is preliminary data.</text>
</comment>
<protein>
    <submittedName>
        <fullName evidence="2">Protein COFACTOR ASSEMBLY OF COMPLEX C SUBUNIT B CCB1, chloroplastic</fullName>
    </submittedName>
</protein>
<accession>A0A5J4Z2N8</accession>
<organism evidence="2 3">
    <name type="scientific">Porphyridium purpureum</name>
    <name type="common">Red alga</name>
    <name type="synonym">Porphyridium cruentum</name>
    <dbReference type="NCBI Taxonomy" id="35688"/>
    <lineage>
        <taxon>Eukaryota</taxon>
        <taxon>Rhodophyta</taxon>
        <taxon>Bangiophyceae</taxon>
        <taxon>Porphyridiales</taxon>
        <taxon>Porphyridiaceae</taxon>
        <taxon>Porphyridium</taxon>
    </lineage>
</organism>
<keyword evidence="1" id="KW-0472">Membrane</keyword>
<feature type="transmembrane region" description="Helical" evidence="1">
    <location>
        <begin position="230"/>
        <end position="247"/>
    </location>
</feature>
<keyword evidence="3" id="KW-1185">Reference proteome</keyword>
<dbReference type="EMBL" id="VRMN01000001">
    <property type="protein sequence ID" value="KAA8497528.1"/>
    <property type="molecule type" value="Genomic_DNA"/>
</dbReference>
<keyword evidence="1" id="KW-1133">Transmembrane helix</keyword>
<feature type="transmembrane region" description="Helical" evidence="1">
    <location>
        <begin position="198"/>
        <end position="218"/>
    </location>
</feature>
<evidence type="ECO:0000313" key="3">
    <source>
        <dbReference type="Proteomes" id="UP000324585"/>
    </source>
</evidence>
<reference evidence="3" key="1">
    <citation type="journal article" date="2019" name="Nat. Commun.">
        <title>Expansion of phycobilisome linker gene families in mesophilic red algae.</title>
        <authorList>
            <person name="Lee J."/>
            <person name="Kim D."/>
            <person name="Bhattacharya D."/>
            <person name="Yoon H.S."/>
        </authorList>
    </citation>
    <scope>NUCLEOTIDE SEQUENCE [LARGE SCALE GENOMIC DNA]</scope>
    <source>
        <strain evidence="3">CCMP 1328</strain>
    </source>
</reference>
<evidence type="ECO:0000256" key="1">
    <source>
        <dbReference type="SAM" id="Phobius"/>
    </source>
</evidence>
<gene>
    <name evidence="2" type="ORF">FVE85_5113</name>
</gene>
<dbReference type="Pfam" id="PF12046">
    <property type="entry name" value="CCB1"/>
    <property type="match status" value="1"/>
</dbReference>
<proteinExistence type="predicted"/>
<keyword evidence="1" id="KW-0812">Transmembrane</keyword>
<feature type="transmembrane region" description="Helical" evidence="1">
    <location>
        <begin position="119"/>
        <end position="140"/>
    </location>
</feature>
<dbReference type="OrthoDB" id="447756at2759"/>
<name>A0A5J4Z2N8_PORPP</name>
<dbReference type="PANTHER" id="PTHR35302">
    <property type="match status" value="1"/>
</dbReference>
<dbReference type="AlphaFoldDB" id="A0A5J4Z2N8"/>